<dbReference type="Gene3D" id="1.10.340.30">
    <property type="entry name" value="Hypothetical protein, domain 2"/>
    <property type="match status" value="1"/>
</dbReference>
<dbReference type="PATRIC" id="fig|1286632.3.peg.832"/>
<gene>
    <name evidence="10" type="primary">nth</name>
    <name evidence="12" type="ORF">P278_08340</name>
</gene>
<dbReference type="GO" id="GO:0051539">
    <property type="term" value="F:4 iron, 4 sulfur cluster binding"/>
    <property type="evidence" value="ECO:0007669"/>
    <property type="project" value="UniProtKB-KW"/>
</dbReference>
<keyword evidence="10" id="KW-0238">DNA-binding</keyword>
<keyword evidence="2" id="KW-0004">4Fe-4S</keyword>
<dbReference type="EC" id="4.2.99.18" evidence="10"/>
<dbReference type="InterPro" id="IPR003265">
    <property type="entry name" value="HhH-GPD_domain"/>
</dbReference>
<comment type="function">
    <text evidence="10">DNA repair enzyme that has both DNA N-glycosylase activity and AP-lyase activity. The DNA N-glycosylase activity releases various damaged pyrimidines from DNA by cleaving the N-glycosidic bond, leaving an AP (apurinic/apyrimidinic) site. The AP-lyase activity cleaves the phosphodiester bond 3' to the AP site by a beta-elimination, leaving a 3'-terminal unsaturated sugar and a product with a terminal 5'-phosphate.</text>
</comment>
<comment type="catalytic activity">
    <reaction evidence="10">
        <text>2'-deoxyribonucleotide-(2'-deoxyribose 5'-phosphate)-2'-deoxyribonucleotide-DNA = a 3'-end 2'-deoxyribonucleotide-(2,3-dehydro-2,3-deoxyribose 5'-phosphate)-DNA + a 5'-end 5'-phospho-2'-deoxyribonucleoside-DNA + H(+)</text>
        <dbReference type="Rhea" id="RHEA:66592"/>
        <dbReference type="Rhea" id="RHEA-COMP:13180"/>
        <dbReference type="Rhea" id="RHEA-COMP:16897"/>
        <dbReference type="Rhea" id="RHEA-COMP:17067"/>
        <dbReference type="ChEBI" id="CHEBI:15378"/>
        <dbReference type="ChEBI" id="CHEBI:136412"/>
        <dbReference type="ChEBI" id="CHEBI:157695"/>
        <dbReference type="ChEBI" id="CHEBI:167181"/>
        <dbReference type="EC" id="4.2.99.18"/>
    </reaction>
</comment>
<dbReference type="Proteomes" id="UP000018850">
    <property type="component" value="Unassembled WGS sequence"/>
</dbReference>
<dbReference type="PIRSF" id="PIRSF001435">
    <property type="entry name" value="Nth"/>
    <property type="match status" value="1"/>
</dbReference>
<evidence type="ECO:0000256" key="6">
    <source>
        <dbReference type="ARBA" id="ARBA00023004"/>
    </source>
</evidence>
<dbReference type="GO" id="GO:0140078">
    <property type="term" value="F:class I DNA-(apurinic or apyrimidinic site) endonuclease activity"/>
    <property type="evidence" value="ECO:0007669"/>
    <property type="project" value="UniProtKB-EC"/>
</dbReference>
<accession>W2UQN4</accession>
<reference evidence="13" key="1">
    <citation type="submission" date="2013-11" db="EMBL/GenBank/DDBJ databases">
        <title>Draft genome sequence from a member of Zhouia, isolated tidal flat.</title>
        <authorList>
            <person name="Jin H."/>
            <person name="Jeon C.O."/>
        </authorList>
    </citation>
    <scope>NUCLEOTIDE SEQUENCE [LARGE SCALE GENOMIC DNA]</scope>
    <source>
        <strain evidence="13">AD3</strain>
    </source>
</reference>
<keyword evidence="13" id="KW-1185">Reference proteome</keyword>
<dbReference type="EMBL" id="AYXY01000013">
    <property type="protein sequence ID" value="ETN96323.1"/>
    <property type="molecule type" value="Genomic_DNA"/>
</dbReference>
<keyword evidence="3" id="KW-0479">Metal-binding</keyword>
<dbReference type="HAMAP" id="MF_00942">
    <property type="entry name" value="Nth"/>
    <property type="match status" value="1"/>
</dbReference>
<dbReference type="GO" id="GO:0003677">
    <property type="term" value="F:DNA binding"/>
    <property type="evidence" value="ECO:0007669"/>
    <property type="project" value="UniProtKB-UniRule"/>
</dbReference>
<dbReference type="InterPro" id="IPR005759">
    <property type="entry name" value="Nth"/>
</dbReference>
<dbReference type="Pfam" id="PF00633">
    <property type="entry name" value="HHH"/>
    <property type="match status" value="1"/>
</dbReference>
<comment type="cofactor">
    <cofactor evidence="10">
        <name>[4Fe-4S] cluster</name>
        <dbReference type="ChEBI" id="CHEBI:49883"/>
    </cofactor>
    <text evidence="10">Binds 1 [4Fe-4S] cluster.</text>
</comment>
<dbReference type="InterPro" id="IPR023170">
    <property type="entry name" value="HhH_base_excis_C"/>
</dbReference>
<organism evidence="12 13">
    <name type="scientific">Zhouia amylolytica AD3</name>
    <dbReference type="NCBI Taxonomy" id="1286632"/>
    <lineage>
        <taxon>Bacteria</taxon>
        <taxon>Pseudomonadati</taxon>
        <taxon>Bacteroidota</taxon>
        <taxon>Flavobacteriia</taxon>
        <taxon>Flavobacteriales</taxon>
        <taxon>Flavobacteriaceae</taxon>
        <taxon>Zhouia</taxon>
    </lineage>
</organism>
<evidence type="ECO:0000256" key="4">
    <source>
        <dbReference type="ARBA" id="ARBA00022763"/>
    </source>
</evidence>
<dbReference type="SMART" id="SM00478">
    <property type="entry name" value="ENDO3c"/>
    <property type="match status" value="1"/>
</dbReference>
<sequence>MTKAEKVDFVIEKLEELYPKIPIPLDHKDPYTLLIAVLLSAQSTDVRVNQITPILFDRADNPYQMAKVPVEEIRDIIKPVGLSPKKSKAISELSQILIDKYNGEVPQDIDTLETLPGVGHKTASVVVSQAFGIPAFPVDTHIHRLMYRWGLTNGKNVVQTEKDAKRLFPEEKWNSLHLQIIWYGRQYSPARGWDLNKDIITNTIGRKTVIQDYYKTKKAR</sequence>
<dbReference type="Gene3D" id="1.10.1670.10">
    <property type="entry name" value="Helix-hairpin-Helix base-excision DNA repair enzymes (C-terminal)"/>
    <property type="match status" value="1"/>
</dbReference>
<keyword evidence="10 12" id="KW-0456">Lyase</keyword>
<evidence type="ECO:0000256" key="7">
    <source>
        <dbReference type="ARBA" id="ARBA00023014"/>
    </source>
</evidence>
<keyword evidence="9 10" id="KW-0326">Glycosidase</keyword>
<evidence type="ECO:0000256" key="1">
    <source>
        <dbReference type="ARBA" id="ARBA00008343"/>
    </source>
</evidence>
<comment type="similarity">
    <text evidence="1 10">Belongs to the Nth/MutY family.</text>
</comment>
<dbReference type="InterPro" id="IPR011257">
    <property type="entry name" value="DNA_glycosylase"/>
</dbReference>
<keyword evidence="4 10" id="KW-0227">DNA damage</keyword>
<comment type="caution">
    <text evidence="10">Lacks conserved residue(s) required for the propagation of feature annotation.</text>
</comment>
<dbReference type="NCBIfam" id="TIGR01083">
    <property type="entry name" value="nth"/>
    <property type="match status" value="1"/>
</dbReference>
<dbReference type="FunFam" id="1.10.340.30:FF:000001">
    <property type="entry name" value="Endonuclease III"/>
    <property type="match status" value="1"/>
</dbReference>
<keyword evidence="7" id="KW-0411">Iron-sulfur</keyword>
<evidence type="ECO:0000256" key="10">
    <source>
        <dbReference type="HAMAP-Rule" id="MF_00942"/>
    </source>
</evidence>
<evidence type="ECO:0000256" key="8">
    <source>
        <dbReference type="ARBA" id="ARBA00023204"/>
    </source>
</evidence>
<dbReference type="InterPro" id="IPR000445">
    <property type="entry name" value="HhH_motif"/>
</dbReference>
<evidence type="ECO:0000313" key="12">
    <source>
        <dbReference type="EMBL" id="ETN96323.1"/>
    </source>
</evidence>
<dbReference type="RefSeq" id="WP_038262789.1">
    <property type="nucleotide sequence ID" value="NZ_AYXY01000013.1"/>
</dbReference>
<dbReference type="PANTHER" id="PTHR10359:SF18">
    <property type="entry name" value="ENDONUCLEASE III"/>
    <property type="match status" value="1"/>
</dbReference>
<dbReference type="GO" id="GO:0046872">
    <property type="term" value="F:metal ion binding"/>
    <property type="evidence" value="ECO:0007669"/>
    <property type="project" value="UniProtKB-KW"/>
</dbReference>
<evidence type="ECO:0000256" key="3">
    <source>
        <dbReference type="ARBA" id="ARBA00022723"/>
    </source>
</evidence>
<dbReference type="PROSITE" id="PS01155">
    <property type="entry name" value="ENDONUCLEASE_III_2"/>
    <property type="match status" value="1"/>
</dbReference>
<evidence type="ECO:0000256" key="2">
    <source>
        <dbReference type="ARBA" id="ARBA00022485"/>
    </source>
</evidence>
<dbReference type="InterPro" id="IPR004036">
    <property type="entry name" value="Endonuclease-III-like_CS2"/>
</dbReference>
<keyword evidence="8 10" id="KW-0234">DNA repair</keyword>
<evidence type="ECO:0000259" key="11">
    <source>
        <dbReference type="SMART" id="SM00478"/>
    </source>
</evidence>
<dbReference type="SUPFAM" id="SSF48150">
    <property type="entry name" value="DNA-glycosylase"/>
    <property type="match status" value="1"/>
</dbReference>
<keyword evidence="5 10" id="KW-0378">Hydrolase</keyword>
<dbReference type="AlphaFoldDB" id="W2UQN4"/>
<evidence type="ECO:0000256" key="5">
    <source>
        <dbReference type="ARBA" id="ARBA00022801"/>
    </source>
</evidence>
<evidence type="ECO:0000256" key="9">
    <source>
        <dbReference type="ARBA" id="ARBA00023295"/>
    </source>
</evidence>
<keyword evidence="6" id="KW-0408">Iron</keyword>
<dbReference type="CDD" id="cd00056">
    <property type="entry name" value="ENDO3c"/>
    <property type="match status" value="1"/>
</dbReference>
<reference evidence="12 13" key="2">
    <citation type="journal article" date="2016" name="Genome Announc.">
        <title>Draft Genome Sequence of Zhouia amylolytica AD3, Isolated from Tidal Flat Sediment.</title>
        <authorList>
            <person name="Jia B."/>
            <person name="Jin H.M."/>
            <person name="Lee H.J."/>
            <person name="Jeon C.O."/>
        </authorList>
    </citation>
    <scope>NUCLEOTIDE SEQUENCE [LARGE SCALE GENOMIC DNA]</scope>
    <source>
        <strain evidence="12 13">AD3</strain>
    </source>
</reference>
<dbReference type="PANTHER" id="PTHR10359">
    <property type="entry name" value="A/G-SPECIFIC ADENINE GLYCOSYLASE/ENDONUCLEASE III"/>
    <property type="match status" value="1"/>
</dbReference>
<dbReference type="Pfam" id="PF00730">
    <property type="entry name" value="HhH-GPD"/>
    <property type="match status" value="1"/>
</dbReference>
<keyword evidence="12" id="KW-0255">Endonuclease</keyword>
<dbReference type="GO" id="GO:0019104">
    <property type="term" value="F:DNA N-glycosylase activity"/>
    <property type="evidence" value="ECO:0007669"/>
    <property type="project" value="UniProtKB-UniRule"/>
</dbReference>
<feature type="domain" description="HhH-GPD" evidence="11">
    <location>
        <begin position="39"/>
        <end position="186"/>
    </location>
</feature>
<evidence type="ECO:0000313" key="13">
    <source>
        <dbReference type="Proteomes" id="UP000018850"/>
    </source>
</evidence>
<name>W2UQN4_9FLAO</name>
<protein>
    <recommendedName>
        <fullName evidence="10">Endonuclease III</fullName>
        <ecNumber evidence="10">4.2.99.18</ecNumber>
    </recommendedName>
    <alternativeName>
        <fullName evidence="10">DNA-(apurinic or apyrimidinic site) lyase</fullName>
    </alternativeName>
</protein>
<dbReference type="STRING" id="376730.SAMN04487906_1998"/>
<dbReference type="eggNOG" id="COG0177">
    <property type="taxonomic scope" value="Bacteria"/>
</dbReference>
<proteinExistence type="inferred from homology"/>
<keyword evidence="12" id="KW-0540">Nuclease</keyword>
<comment type="caution">
    <text evidence="12">The sequence shown here is derived from an EMBL/GenBank/DDBJ whole genome shotgun (WGS) entry which is preliminary data.</text>
</comment>
<dbReference type="GO" id="GO:0006285">
    <property type="term" value="P:base-excision repair, AP site formation"/>
    <property type="evidence" value="ECO:0007669"/>
    <property type="project" value="TreeGrafter"/>
</dbReference>